<feature type="compositionally biased region" description="Polar residues" evidence="1">
    <location>
        <begin position="1"/>
        <end position="15"/>
    </location>
</feature>
<reference evidence="2 3" key="1">
    <citation type="journal article" date="2019" name="J. Hered.">
        <title>An Improved Genome Assembly for Drosophila navojoa, the Basal Species in the mojavensis Cluster.</title>
        <authorList>
            <person name="Vanderlinde T."/>
            <person name="Dupim E.G."/>
            <person name="Nazario-Yepiz N.O."/>
            <person name="Carvalho A.B."/>
        </authorList>
    </citation>
    <scope>NUCLEOTIDE SEQUENCE [LARGE SCALE GENOMIC DNA]</scope>
    <source>
        <strain evidence="2">Navoj_Jal97</strain>
        <tissue evidence="2">Whole organism</tissue>
    </source>
</reference>
<sequence length="74" mass="8800">MTNGNTPGESLNMTSGIVKMPSRNNNNNKQDHRQDNRNRNNSNSNRRRVSQRIHRHRDPLLARDGPRFYNVMRW</sequence>
<comment type="caution">
    <text evidence="2">The sequence shown here is derived from an EMBL/GenBank/DDBJ whole genome shotgun (WGS) entry which is preliminary data.</text>
</comment>
<proteinExistence type="predicted"/>
<feature type="non-terminal residue" evidence="2">
    <location>
        <position position="74"/>
    </location>
</feature>
<dbReference type="EMBL" id="LSRL02001461">
    <property type="protein sequence ID" value="TDG39023.1"/>
    <property type="molecule type" value="Genomic_DNA"/>
</dbReference>
<feature type="compositionally biased region" description="Basic and acidic residues" evidence="1">
    <location>
        <begin position="29"/>
        <end position="38"/>
    </location>
</feature>
<dbReference type="Proteomes" id="UP000295192">
    <property type="component" value="Unassembled WGS sequence"/>
</dbReference>
<accession>A0A484AQZ3</accession>
<evidence type="ECO:0000313" key="3">
    <source>
        <dbReference type="Proteomes" id="UP000295192"/>
    </source>
</evidence>
<evidence type="ECO:0000313" key="2">
    <source>
        <dbReference type="EMBL" id="TDG39023.1"/>
    </source>
</evidence>
<evidence type="ECO:0000256" key="1">
    <source>
        <dbReference type="SAM" id="MobiDB-lite"/>
    </source>
</evidence>
<protein>
    <submittedName>
        <fullName evidence="2">Uncharacterized protein</fullName>
    </submittedName>
</protein>
<feature type="compositionally biased region" description="Basic residues" evidence="1">
    <location>
        <begin position="45"/>
        <end position="57"/>
    </location>
</feature>
<gene>
    <name evidence="2" type="ORF">AWZ03_014555</name>
</gene>
<keyword evidence="3" id="KW-1185">Reference proteome</keyword>
<organism evidence="2 3">
    <name type="scientific">Drosophila navojoa</name>
    <name type="common">Fruit fly</name>
    <dbReference type="NCBI Taxonomy" id="7232"/>
    <lineage>
        <taxon>Eukaryota</taxon>
        <taxon>Metazoa</taxon>
        <taxon>Ecdysozoa</taxon>
        <taxon>Arthropoda</taxon>
        <taxon>Hexapoda</taxon>
        <taxon>Insecta</taxon>
        <taxon>Pterygota</taxon>
        <taxon>Neoptera</taxon>
        <taxon>Endopterygota</taxon>
        <taxon>Diptera</taxon>
        <taxon>Brachycera</taxon>
        <taxon>Muscomorpha</taxon>
        <taxon>Ephydroidea</taxon>
        <taxon>Drosophilidae</taxon>
        <taxon>Drosophila</taxon>
    </lineage>
</organism>
<feature type="region of interest" description="Disordered" evidence="1">
    <location>
        <begin position="1"/>
        <end position="62"/>
    </location>
</feature>
<dbReference type="AlphaFoldDB" id="A0A484AQZ3"/>
<name>A0A484AQZ3_DRONA</name>